<name>A0ABS3YUU2_9BACT</name>
<proteinExistence type="predicted"/>
<gene>
    <name evidence="1" type="ORF">J7I42_15330</name>
</gene>
<sequence>MRFLLLLLLLGLTVVGRAQLLTGVWGGIRTQNAGGCFPSYSTELHIIYMQNNSFIGNVYSYDNERYTKINFSGKYNPLTKRMVIIENAVLQYNVPDSCVPCIKTYDLVLTKNGEGHELLQGEWRGHEMGNNNNCQPGKISLSRLAKSIFPVDVYQNDTLARLQKNMKLQSREKDLVQTLAIDTPNIKIELYDNAEIDDDTISIFLNNTLLLYKKRLTGQPLVLNITAFPNTAYELVMYAENLGRIPPNTALMVITAGRKRYQLHLSSSEQKSATVRFKYERQ</sequence>
<evidence type="ECO:0000313" key="1">
    <source>
        <dbReference type="EMBL" id="MBO9201653.1"/>
    </source>
</evidence>
<comment type="caution">
    <text evidence="1">The sequence shown here is derived from an EMBL/GenBank/DDBJ whole genome shotgun (WGS) entry which is preliminary data.</text>
</comment>
<dbReference type="Proteomes" id="UP000677244">
    <property type="component" value="Unassembled WGS sequence"/>
</dbReference>
<keyword evidence="2" id="KW-1185">Reference proteome</keyword>
<dbReference type="EMBL" id="JAGHKO010000004">
    <property type="protein sequence ID" value="MBO9201653.1"/>
    <property type="molecule type" value="Genomic_DNA"/>
</dbReference>
<dbReference type="RefSeq" id="WP_209139708.1">
    <property type="nucleotide sequence ID" value="NZ_JAGHKO010000004.1"/>
</dbReference>
<organism evidence="1 2">
    <name type="scientific">Niastella soli</name>
    <dbReference type="NCBI Taxonomy" id="2821487"/>
    <lineage>
        <taxon>Bacteria</taxon>
        <taxon>Pseudomonadati</taxon>
        <taxon>Bacteroidota</taxon>
        <taxon>Chitinophagia</taxon>
        <taxon>Chitinophagales</taxon>
        <taxon>Chitinophagaceae</taxon>
        <taxon>Niastella</taxon>
    </lineage>
</organism>
<protein>
    <submittedName>
        <fullName evidence="1">Uncharacterized protein</fullName>
    </submittedName>
</protein>
<accession>A0ABS3YUU2</accession>
<reference evidence="1 2" key="1">
    <citation type="submission" date="2021-03" db="EMBL/GenBank/DDBJ databases">
        <title>Assistant Professor.</title>
        <authorList>
            <person name="Huq M.A."/>
        </authorList>
    </citation>
    <scope>NUCLEOTIDE SEQUENCE [LARGE SCALE GENOMIC DNA]</scope>
    <source>
        <strain evidence="1 2">MAH-29</strain>
    </source>
</reference>
<evidence type="ECO:0000313" key="2">
    <source>
        <dbReference type="Proteomes" id="UP000677244"/>
    </source>
</evidence>